<name>A0A545APW4_9ACTN</name>
<gene>
    <name evidence="5" type="ORF">FL583_19010</name>
</gene>
<dbReference type="PROSITE" id="PS00455">
    <property type="entry name" value="AMP_BINDING"/>
    <property type="match status" value="1"/>
</dbReference>
<dbReference type="GO" id="GO:0006631">
    <property type="term" value="P:fatty acid metabolic process"/>
    <property type="evidence" value="ECO:0007669"/>
    <property type="project" value="TreeGrafter"/>
</dbReference>
<dbReference type="OrthoDB" id="9803968at2"/>
<dbReference type="PANTHER" id="PTHR43201:SF5">
    <property type="entry name" value="MEDIUM-CHAIN ACYL-COA LIGASE ACSF2, MITOCHONDRIAL"/>
    <property type="match status" value="1"/>
</dbReference>
<reference evidence="5 6" key="1">
    <citation type="submission" date="2019-07" db="EMBL/GenBank/DDBJ databases">
        <title>Cryptosporangium phraense sp. nov., isolated from plant litter.</title>
        <authorList>
            <person name="Suriyachadkun C."/>
        </authorList>
    </citation>
    <scope>NUCLEOTIDE SEQUENCE [LARGE SCALE GENOMIC DNA]</scope>
    <source>
        <strain evidence="5 6">A-T 5661</strain>
    </source>
</reference>
<dbReference type="Gene3D" id="3.40.50.12780">
    <property type="entry name" value="N-terminal domain of ligase-like"/>
    <property type="match status" value="1"/>
</dbReference>
<evidence type="ECO:0000313" key="5">
    <source>
        <dbReference type="EMBL" id="TQS43333.1"/>
    </source>
</evidence>
<dbReference type="InterPro" id="IPR042099">
    <property type="entry name" value="ANL_N_sf"/>
</dbReference>
<comment type="caution">
    <text evidence="5">The sequence shown here is derived from an EMBL/GenBank/DDBJ whole genome shotgun (WGS) entry which is preliminary data.</text>
</comment>
<evidence type="ECO:0000259" key="3">
    <source>
        <dbReference type="Pfam" id="PF00501"/>
    </source>
</evidence>
<feature type="domain" description="AMP-binding enzyme C-terminal" evidence="4">
    <location>
        <begin position="436"/>
        <end position="513"/>
    </location>
</feature>
<dbReference type="GO" id="GO:0031956">
    <property type="term" value="F:medium-chain fatty acid-CoA ligase activity"/>
    <property type="evidence" value="ECO:0007669"/>
    <property type="project" value="TreeGrafter"/>
</dbReference>
<keyword evidence="2 5" id="KW-0436">Ligase</keyword>
<evidence type="ECO:0000313" key="6">
    <source>
        <dbReference type="Proteomes" id="UP000317982"/>
    </source>
</evidence>
<keyword evidence="6" id="KW-1185">Reference proteome</keyword>
<dbReference type="Pfam" id="PF00501">
    <property type="entry name" value="AMP-binding"/>
    <property type="match status" value="1"/>
</dbReference>
<dbReference type="Proteomes" id="UP000317982">
    <property type="component" value="Unassembled WGS sequence"/>
</dbReference>
<evidence type="ECO:0000256" key="1">
    <source>
        <dbReference type="ARBA" id="ARBA00006432"/>
    </source>
</evidence>
<dbReference type="SUPFAM" id="SSF56801">
    <property type="entry name" value="Acetyl-CoA synthetase-like"/>
    <property type="match status" value="1"/>
</dbReference>
<dbReference type="InterPro" id="IPR000873">
    <property type="entry name" value="AMP-dep_synth/lig_dom"/>
</dbReference>
<dbReference type="Gene3D" id="3.30.300.30">
    <property type="match status" value="1"/>
</dbReference>
<dbReference type="InterPro" id="IPR020845">
    <property type="entry name" value="AMP-binding_CS"/>
</dbReference>
<accession>A0A545APW4</accession>
<dbReference type="InterPro" id="IPR045851">
    <property type="entry name" value="AMP-bd_C_sf"/>
</dbReference>
<dbReference type="InterPro" id="IPR025110">
    <property type="entry name" value="AMP-bd_C"/>
</dbReference>
<organism evidence="5 6">
    <name type="scientific">Cryptosporangium phraense</name>
    <dbReference type="NCBI Taxonomy" id="2593070"/>
    <lineage>
        <taxon>Bacteria</taxon>
        <taxon>Bacillati</taxon>
        <taxon>Actinomycetota</taxon>
        <taxon>Actinomycetes</taxon>
        <taxon>Cryptosporangiales</taxon>
        <taxon>Cryptosporangiaceae</taxon>
        <taxon>Cryptosporangium</taxon>
    </lineage>
</organism>
<dbReference type="EMBL" id="VIRS01000013">
    <property type="protein sequence ID" value="TQS43333.1"/>
    <property type="molecule type" value="Genomic_DNA"/>
</dbReference>
<dbReference type="InParanoid" id="A0A545APW4"/>
<dbReference type="Pfam" id="PF13193">
    <property type="entry name" value="AMP-binding_C"/>
    <property type="match status" value="1"/>
</dbReference>
<proteinExistence type="inferred from homology"/>
<feature type="domain" description="AMP-dependent synthetase/ligase" evidence="3">
    <location>
        <begin position="28"/>
        <end position="387"/>
    </location>
</feature>
<dbReference type="PANTHER" id="PTHR43201">
    <property type="entry name" value="ACYL-COA SYNTHETASE"/>
    <property type="match status" value="1"/>
</dbReference>
<evidence type="ECO:0000256" key="2">
    <source>
        <dbReference type="ARBA" id="ARBA00022598"/>
    </source>
</evidence>
<protein>
    <submittedName>
        <fullName evidence="5">Acyl--CoA ligase</fullName>
    </submittedName>
</protein>
<dbReference type="AlphaFoldDB" id="A0A545APW4"/>
<evidence type="ECO:0000259" key="4">
    <source>
        <dbReference type="Pfam" id="PF13193"/>
    </source>
</evidence>
<sequence>MMGAAIASGAALASEPGLGALTLPGLLREVCTRFGPREALVQGSARWTYSDLWERSVEVAAACRALGVGKSTRVGVLMTNRPEWVSSVFGITMAGGVAVTLSTFSTPSELEYLLAKSGVSVLLYERFAPKRDFAEILSGISLPYLRHRFSVDDDFVGLGSREDPSAVQAMADAVEPSDPAVVFFSSGSTSKPKGVLSAHRAVSIQSWRFSRMYGFTPDDLPRCWPANGLFWSGNFGMAIGATFAAGGAIVLQRTFAAAEALELMQAEKVNFPLAWPHQWAQLAGAPNWDSVDLSALRFVDARTALAAHPTVSGTWYEPSHAYGNTETFTLSACYPANTPAEVAGGSSGEPLPGNTFKIVDALSGEVLPRGAPGEICVKGPTLMLGYLGTPLDETLDPDGYFHTGDGGHLDDGGRVFWTGRLTDIIKTGGANVSPLEVDEALVSYPGVKVAQTVGVPHDTLGEVVVACVVPHDGSSLDSEKVLAYLREHLAAYKVPRHLLLFRSDEIALTGSAKIKSADLRALAAQRLDTSRDH</sequence>
<comment type="similarity">
    <text evidence="1">Belongs to the ATP-dependent AMP-binding enzyme family.</text>
</comment>